<evidence type="ECO:0000313" key="3">
    <source>
        <dbReference type="Proteomes" id="UP000288805"/>
    </source>
</evidence>
<dbReference type="Proteomes" id="UP000288805">
    <property type="component" value="Unassembled WGS sequence"/>
</dbReference>
<dbReference type="EMBL" id="QGNW01001901">
    <property type="protein sequence ID" value="RVW28344.1"/>
    <property type="molecule type" value="Genomic_DNA"/>
</dbReference>
<sequence length="350" mass="38896">MHYRQLMTLDIGNDALLCKVFPQPTRTGPLMVSSPTSNSVGRTSNRGLQHGCVLQIFKRSICPGTPFFESLAKKPPTTMDDLFRRANKYSMLEDDVRAATQQVLVAGRPARNNTEGSNKPPDRPKPSDRKQEGPNGLDPLERTHPQGIVAGDVPSTRSWPYNRDMPIFPVSGRKAHKSRAFEAIPPQMGRDVSQHNNPGAQGPSCPKAVINYITEAVRPTWCKHQSLATWDIVSRALKTRTNLIRIQRIINHILGRYHTAGPSWPSHSQRTVFSSTGVITLQCHFGAHMAPLHESYPLYIHQMVSFLTNDGQIDLYGSQLAARQCYQIAREAGANQEDASPPEPSIAHDQ</sequence>
<evidence type="ECO:0000256" key="1">
    <source>
        <dbReference type="SAM" id="MobiDB-lite"/>
    </source>
</evidence>
<comment type="caution">
    <text evidence="2">The sequence shown here is derived from an EMBL/GenBank/DDBJ whole genome shotgun (WGS) entry which is preliminary data.</text>
</comment>
<reference evidence="2 3" key="1">
    <citation type="journal article" date="2018" name="PLoS Genet.">
        <title>Population sequencing reveals clonal diversity and ancestral inbreeding in the grapevine cultivar Chardonnay.</title>
        <authorList>
            <person name="Roach M.J."/>
            <person name="Johnson D.L."/>
            <person name="Bohlmann J."/>
            <person name="van Vuuren H.J."/>
            <person name="Jones S.J."/>
            <person name="Pretorius I.S."/>
            <person name="Schmidt S.A."/>
            <person name="Borneman A.R."/>
        </authorList>
    </citation>
    <scope>NUCLEOTIDE SEQUENCE [LARGE SCALE GENOMIC DNA]</scope>
    <source>
        <strain evidence="3">cv. Chardonnay</strain>
        <tissue evidence="2">Leaf</tissue>
    </source>
</reference>
<gene>
    <name evidence="2" type="ORF">CK203_099749</name>
</gene>
<protein>
    <submittedName>
        <fullName evidence="2">Uncharacterized protein</fullName>
    </submittedName>
</protein>
<accession>A0A438CYR9</accession>
<organism evidence="2 3">
    <name type="scientific">Vitis vinifera</name>
    <name type="common">Grape</name>
    <dbReference type="NCBI Taxonomy" id="29760"/>
    <lineage>
        <taxon>Eukaryota</taxon>
        <taxon>Viridiplantae</taxon>
        <taxon>Streptophyta</taxon>
        <taxon>Embryophyta</taxon>
        <taxon>Tracheophyta</taxon>
        <taxon>Spermatophyta</taxon>
        <taxon>Magnoliopsida</taxon>
        <taxon>eudicotyledons</taxon>
        <taxon>Gunneridae</taxon>
        <taxon>Pentapetalae</taxon>
        <taxon>rosids</taxon>
        <taxon>Vitales</taxon>
        <taxon>Vitaceae</taxon>
        <taxon>Viteae</taxon>
        <taxon>Vitis</taxon>
    </lineage>
</organism>
<evidence type="ECO:0000313" key="2">
    <source>
        <dbReference type="EMBL" id="RVW28344.1"/>
    </source>
</evidence>
<dbReference type="AlphaFoldDB" id="A0A438CYR9"/>
<name>A0A438CYR9_VITVI</name>
<feature type="compositionally biased region" description="Basic and acidic residues" evidence="1">
    <location>
        <begin position="120"/>
        <end position="132"/>
    </location>
</feature>
<feature type="region of interest" description="Disordered" evidence="1">
    <location>
        <begin position="105"/>
        <end position="156"/>
    </location>
</feature>
<proteinExistence type="predicted"/>